<dbReference type="Pfam" id="PF09791">
    <property type="entry name" value="Oxidored-like"/>
    <property type="match status" value="1"/>
</dbReference>
<evidence type="ECO:0000313" key="3">
    <source>
        <dbReference type="Proteomes" id="UP001257914"/>
    </source>
</evidence>
<evidence type="ECO:0000313" key="2">
    <source>
        <dbReference type="EMBL" id="MDU0113368.1"/>
    </source>
</evidence>
<feature type="domain" description="Oxidoreductase-like" evidence="1">
    <location>
        <begin position="3"/>
        <end position="38"/>
    </location>
</feature>
<protein>
    <submittedName>
        <fullName evidence="2">Oxidoreductase-like domain-containing protein</fullName>
    </submittedName>
</protein>
<dbReference type="RefSeq" id="WP_315946967.1">
    <property type="nucleotide sequence ID" value="NZ_JAWCUA010000007.1"/>
</dbReference>
<dbReference type="InterPro" id="IPR019180">
    <property type="entry name" value="Oxidoreductase-like_N"/>
</dbReference>
<proteinExistence type="predicted"/>
<dbReference type="Proteomes" id="UP001257914">
    <property type="component" value="Unassembled WGS sequence"/>
</dbReference>
<keyword evidence="3" id="KW-1185">Reference proteome</keyword>
<name>A0ABU3R109_9GAMM</name>
<evidence type="ECO:0000259" key="1">
    <source>
        <dbReference type="Pfam" id="PF09791"/>
    </source>
</evidence>
<sequence length="56" mass="6670">MEKPDKPTPNECCGGGSCCPCVWDDYFEKLKLWQEYIKDNELYEKQSKQDQQHIKD</sequence>
<gene>
    <name evidence="2" type="ORF">RT723_10250</name>
</gene>
<organism evidence="2 3">
    <name type="scientific">Psychrosphaera aquimarina</name>
    <dbReference type="NCBI Taxonomy" id="2044854"/>
    <lineage>
        <taxon>Bacteria</taxon>
        <taxon>Pseudomonadati</taxon>
        <taxon>Pseudomonadota</taxon>
        <taxon>Gammaproteobacteria</taxon>
        <taxon>Alteromonadales</taxon>
        <taxon>Pseudoalteromonadaceae</taxon>
        <taxon>Psychrosphaera</taxon>
    </lineage>
</organism>
<comment type="caution">
    <text evidence="2">The sequence shown here is derived from an EMBL/GenBank/DDBJ whole genome shotgun (WGS) entry which is preliminary data.</text>
</comment>
<dbReference type="EMBL" id="JAWCUA010000007">
    <property type="protein sequence ID" value="MDU0113368.1"/>
    <property type="molecule type" value="Genomic_DNA"/>
</dbReference>
<reference evidence="2 3" key="1">
    <citation type="submission" date="2023-10" db="EMBL/GenBank/DDBJ databases">
        <title>Psychrosphaera aquimaarina strain SW33 isolated from seawater.</title>
        <authorList>
            <person name="Bayburt H."/>
            <person name="Kim J.M."/>
            <person name="Choi B.J."/>
            <person name="Jeon C.O."/>
        </authorList>
    </citation>
    <scope>NUCLEOTIDE SEQUENCE [LARGE SCALE GENOMIC DNA]</scope>
    <source>
        <strain evidence="2 3">KCTC 52743</strain>
    </source>
</reference>
<accession>A0ABU3R109</accession>